<dbReference type="InterPro" id="IPR050416">
    <property type="entry name" value="FAD-linked_Oxidoreductase"/>
</dbReference>
<evidence type="ECO:0000313" key="7">
    <source>
        <dbReference type="Proteomes" id="UP000554235"/>
    </source>
</evidence>
<reference evidence="6 7" key="1">
    <citation type="submission" date="2020-01" db="EMBL/GenBank/DDBJ databases">
        <title>Identification and distribution of gene clusters putatively required for synthesis of sphingolipid metabolism inhibitors in phylogenetically diverse species of the filamentous fungus Fusarium.</title>
        <authorList>
            <person name="Kim H.-S."/>
            <person name="Busman M."/>
            <person name="Brown D.W."/>
            <person name="Divon H."/>
            <person name="Uhlig S."/>
            <person name="Proctor R.H."/>
        </authorList>
    </citation>
    <scope>NUCLEOTIDE SEQUENCE [LARGE SCALE GENOMIC DNA]</scope>
    <source>
        <strain evidence="6 7">NRRL 20459</strain>
    </source>
</reference>
<dbReference type="SUPFAM" id="SSF56176">
    <property type="entry name" value="FAD-binding/transporter-associated domain-like"/>
    <property type="match status" value="1"/>
</dbReference>
<evidence type="ECO:0000256" key="1">
    <source>
        <dbReference type="ARBA" id="ARBA00005466"/>
    </source>
</evidence>
<evidence type="ECO:0000313" key="6">
    <source>
        <dbReference type="EMBL" id="KAF4466378.1"/>
    </source>
</evidence>
<dbReference type="Pfam" id="PF08031">
    <property type="entry name" value="BBE"/>
    <property type="match status" value="1"/>
</dbReference>
<dbReference type="AlphaFoldDB" id="A0A8H4LET6"/>
<evidence type="ECO:0000256" key="4">
    <source>
        <dbReference type="ARBA" id="ARBA00023002"/>
    </source>
</evidence>
<keyword evidence="7" id="KW-1185">Reference proteome</keyword>
<keyword evidence="2" id="KW-0285">Flavoprotein</keyword>
<evidence type="ECO:0000256" key="2">
    <source>
        <dbReference type="ARBA" id="ARBA00022630"/>
    </source>
</evidence>
<accession>A0A8H4LET6</accession>
<dbReference type="InterPro" id="IPR016169">
    <property type="entry name" value="FAD-bd_PCMH_sub2"/>
</dbReference>
<dbReference type="PROSITE" id="PS51387">
    <property type="entry name" value="FAD_PCMH"/>
    <property type="match status" value="1"/>
</dbReference>
<dbReference type="Proteomes" id="UP000554235">
    <property type="component" value="Unassembled WGS sequence"/>
</dbReference>
<organism evidence="6 7">
    <name type="scientific">Fusarium albosuccineum</name>
    <dbReference type="NCBI Taxonomy" id="1237068"/>
    <lineage>
        <taxon>Eukaryota</taxon>
        <taxon>Fungi</taxon>
        <taxon>Dikarya</taxon>
        <taxon>Ascomycota</taxon>
        <taxon>Pezizomycotina</taxon>
        <taxon>Sordariomycetes</taxon>
        <taxon>Hypocreomycetidae</taxon>
        <taxon>Hypocreales</taxon>
        <taxon>Nectriaceae</taxon>
        <taxon>Fusarium</taxon>
        <taxon>Fusarium decemcellulare species complex</taxon>
    </lineage>
</organism>
<sequence>MPSSTTVEHPQSFWDSLSLGIKVILPTDEKWDTLKAVYNKAAPEASAIIRPQNASHVQDIVRACVSHRTDFTVRSVGHDVIGRTQIENGVTIDLRSIAHVQISKDTKTAKIGGGILTRELIRALGKADLVTPTGPIASIGYVGWHTRGADGFQPSVFQPRETHYWLEIVGVSVDPEVAQEAAQWAANLKRELAESEPTNILDSQYLGFIDDDEVDLKHIYGDSYEELVALKRNLDPDNIFRNSVPRFSNTSRL</sequence>
<dbReference type="GO" id="GO:0071949">
    <property type="term" value="F:FAD binding"/>
    <property type="evidence" value="ECO:0007669"/>
    <property type="project" value="InterPro"/>
</dbReference>
<dbReference type="OrthoDB" id="407275at2759"/>
<evidence type="ECO:0000259" key="5">
    <source>
        <dbReference type="PROSITE" id="PS51387"/>
    </source>
</evidence>
<comment type="similarity">
    <text evidence="1">Belongs to the oxygen-dependent FAD-linked oxidoreductase family.</text>
</comment>
<dbReference type="InterPro" id="IPR036318">
    <property type="entry name" value="FAD-bd_PCMH-like_sf"/>
</dbReference>
<dbReference type="PANTHER" id="PTHR42973:SF7">
    <property type="entry name" value="FAD-BINDING PCMH-TYPE DOMAIN-CONTAINING PROTEIN"/>
    <property type="match status" value="1"/>
</dbReference>
<gene>
    <name evidence="6" type="ORF">FALBO_6762</name>
</gene>
<dbReference type="InterPro" id="IPR006094">
    <property type="entry name" value="Oxid_FAD_bind_N"/>
</dbReference>
<keyword evidence="3" id="KW-0274">FAD</keyword>
<dbReference type="InterPro" id="IPR016166">
    <property type="entry name" value="FAD-bd_PCMH"/>
</dbReference>
<dbReference type="Gene3D" id="3.40.462.20">
    <property type="match status" value="1"/>
</dbReference>
<dbReference type="Pfam" id="PF01565">
    <property type="entry name" value="FAD_binding_4"/>
    <property type="match status" value="1"/>
</dbReference>
<evidence type="ECO:0000256" key="3">
    <source>
        <dbReference type="ARBA" id="ARBA00022827"/>
    </source>
</evidence>
<dbReference type="InterPro" id="IPR012951">
    <property type="entry name" value="BBE"/>
</dbReference>
<name>A0A8H4LET6_9HYPO</name>
<dbReference type="EMBL" id="JAADYS010000884">
    <property type="protein sequence ID" value="KAF4466378.1"/>
    <property type="molecule type" value="Genomic_DNA"/>
</dbReference>
<protein>
    <submittedName>
        <fullName evidence="6">6-hydroxy-D-nicotine oxidase</fullName>
    </submittedName>
</protein>
<dbReference type="Gene3D" id="3.30.465.10">
    <property type="match status" value="2"/>
</dbReference>
<comment type="caution">
    <text evidence="6">The sequence shown here is derived from an EMBL/GenBank/DDBJ whole genome shotgun (WGS) entry which is preliminary data.</text>
</comment>
<feature type="domain" description="FAD-binding PCMH-type" evidence="5">
    <location>
        <begin position="41"/>
        <end position="219"/>
    </location>
</feature>
<dbReference type="GO" id="GO:0016491">
    <property type="term" value="F:oxidoreductase activity"/>
    <property type="evidence" value="ECO:0007669"/>
    <property type="project" value="UniProtKB-KW"/>
</dbReference>
<proteinExistence type="inferred from homology"/>
<dbReference type="PANTHER" id="PTHR42973">
    <property type="entry name" value="BINDING OXIDOREDUCTASE, PUTATIVE (AFU_ORTHOLOGUE AFUA_1G17690)-RELATED"/>
    <property type="match status" value="1"/>
</dbReference>
<keyword evidence="4" id="KW-0560">Oxidoreductase</keyword>